<evidence type="ECO:0000256" key="1">
    <source>
        <dbReference type="ARBA" id="ARBA00005233"/>
    </source>
</evidence>
<protein>
    <recommendedName>
        <fullName evidence="8">Prepilin-type cleavage/methylation domain-containing protein</fullName>
    </recommendedName>
</protein>
<comment type="similarity">
    <text evidence="1 4">Belongs to the N-Me-Phe pilin family.</text>
</comment>
<gene>
    <name evidence="6" type="ORF">CBP51_19080</name>
</gene>
<keyword evidence="4" id="KW-0281">Fimbrium</keyword>
<dbReference type="PANTHER" id="PTHR30093">
    <property type="entry name" value="GENERAL SECRETION PATHWAY PROTEIN G"/>
    <property type="match status" value="1"/>
</dbReference>
<dbReference type="PRINTS" id="PR00813">
    <property type="entry name" value="BCTERIALGSPG"/>
</dbReference>
<evidence type="ECO:0000313" key="7">
    <source>
        <dbReference type="Proteomes" id="UP000216101"/>
    </source>
</evidence>
<keyword evidence="5" id="KW-0472">Membrane</keyword>
<dbReference type="Proteomes" id="UP000216101">
    <property type="component" value="Unassembled WGS sequence"/>
</dbReference>
<comment type="subunit">
    <text evidence="2">The pili are polar flexible filaments of about 5.4 nanometers diameter and 2.5 micrometers average length; they consist of only a single polypeptide chain arranged in a helical configuration of five subunits per turn in the assembled pilus.</text>
</comment>
<evidence type="ECO:0000256" key="2">
    <source>
        <dbReference type="ARBA" id="ARBA00011156"/>
    </source>
</evidence>
<dbReference type="AlphaFoldDB" id="A0A266Q245"/>
<sequence length="164" mass="16561">MKKTAQKGFTLIELMIVVAIIGILAAVALPQYQTYVAKSQVTRVMGELQAIKGVVELCLMAGKTNPVGPGGSDVAPDCLIGFNGSTLLGDAVKIPTTAADGLGSADVEIAAAGSSVSGKFGNSASAVLKDKTLTWSRDANGSWTCATTVDAQYAPPGCPGATAE</sequence>
<keyword evidence="5" id="KW-0812">Transmembrane</keyword>
<dbReference type="GO" id="GO:0015628">
    <property type="term" value="P:protein secretion by the type II secretion system"/>
    <property type="evidence" value="ECO:0007669"/>
    <property type="project" value="InterPro"/>
</dbReference>
<dbReference type="GO" id="GO:0044096">
    <property type="term" value="C:type IV pilus"/>
    <property type="evidence" value="ECO:0007669"/>
    <property type="project" value="TreeGrafter"/>
</dbReference>
<reference evidence="7" key="1">
    <citation type="submission" date="2017-05" db="EMBL/GenBank/DDBJ databases">
        <authorList>
            <person name="Barney B.M."/>
        </authorList>
    </citation>
    <scope>NUCLEOTIDE SEQUENCE [LARGE SCALE GENOMIC DNA]</scope>
    <source>
        <strain evidence="7">PSBB022</strain>
    </source>
</reference>
<keyword evidence="3" id="KW-0488">Methylation</keyword>
<keyword evidence="5" id="KW-1133">Transmembrane helix</keyword>
<evidence type="ECO:0000256" key="3">
    <source>
        <dbReference type="ARBA" id="ARBA00022481"/>
    </source>
</evidence>
<dbReference type="NCBIfam" id="TIGR02532">
    <property type="entry name" value="IV_pilin_GFxxxE"/>
    <property type="match status" value="1"/>
</dbReference>
<name>A0A266Q245_9GAMM</name>
<dbReference type="EMBL" id="NHNI01000003">
    <property type="protein sequence ID" value="OZY83910.1"/>
    <property type="molecule type" value="Genomic_DNA"/>
</dbReference>
<dbReference type="Pfam" id="PF07963">
    <property type="entry name" value="N_methyl"/>
    <property type="match status" value="1"/>
</dbReference>
<dbReference type="InterPro" id="IPR000983">
    <property type="entry name" value="Bac_GSPG_pilin"/>
</dbReference>
<evidence type="ECO:0000256" key="5">
    <source>
        <dbReference type="SAM" id="Phobius"/>
    </source>
</evidence>
<dbReference type="Pfam" id="PF00114">
    <property type="entry name" value="Pilin"/>
    <property type="match status" value="1"/>
</dbReference>
<dbReference type="PROSITE" id="PS00409">
    <property type="entry name" value="PROKAR_NTER_METHYL"/>
    <property type="match status" value="1"/>
</dbReference>
<dbReference type="GO" id="GO:0007155">
    <property type="term" value="P:cell adhesion"/>
    <property type="evidence" value="ECO:0007669"/>
    <property type="project" value="InterPro"/>
</dbReference>
<dbReference type="RefSeq" id="WP_094986177.1">
    <property type="nucleotide sequence ID" value="NZ_NHNI01000003.1"/>
</dbReference>
<dbReference type="InterPro" id="IPR012902">
    <property type="entry name" value="N_methyl_site"/>
</dbReference>
<dbReference type="GO" id="GO:0015627">
    <property type="term" value="C:type II protein secretion system complex"/>
    <property type="evidence" value="ECO:0007669"/>
    <property type="project" value="InterPro"/>
</dbReference>
<evidence type="ECO:0000256" key="4">
    <source>
        <dbReference type="RuleBase" id="RU000389"/>
    </source>
</evidence>
<dbReference type="PANTHER" id="PTHR30093:SF34">
    <property type="entry name" value="PREPILIN PEPTIDASE-DEPENDENT PROTEIN D"/>
    <property type="match status" value="1"/>
</dbReference>
<keyword evidence="7" id="KW-1185">Reference proteome</keyword>
<dbReference type="InterPro" id="IPR001082">
    <property type="entry name" value="Pilin"/>
</dbReference>
<comment type="caution">
    <text evidence="6">The sequence shown here is derived from an EMBL/GenBank/DDBJ whole genome shotgun (WGS) entry which is preliminary data.</text>
</comment>
<dbReference type="Gene3D" id="3.30.700.10">
    <property type="entry name" value="Glycoprotein, Type 4 Pilin"/>
    <property type="match status" value="1"/>
</dbReference>
<dbReference type="InterPro" id="IPR045584">
    <property type="entry name" value="Pilin-like"/>
</dbReference>
<dbReference type="SUPFAM" id="SSF54523">
    <property type="entry name" value="Pili subunits"/>
    <property type="match status" value="1"/>
</dbReference>
<dbReference type="GO" id="GO:0043107">
    <property type="term" value="P:type IV pilus-dependent motility"/>
    <property type="evidence" value="ECO:0007669"/>
    <property type="project" value="TreeGrafter"/>
</dbReference>
<proteinExistence type="inferred from homology"/>
<feature type="transmembrane region" description="Helical" evidence="5">
    <location>
        <begin position="12"/>
        <end position="32"/>
    </location>
</feature>
<accession>A0A266Q245</accession>
<evidence type="ECO:0008006" key="8">
    <source>
        <dbReference type="Google" id="ProtNLM"/>
    </source>
</evidence>
<evidence type="ECO:0000313" key="6">
    <source>
        <dbReference type="EMBL" id="OZY83910.1"/>
    </source>
</evidence>
<organism evidence="6 7">
    <name type="scientific">Cellvibrio mixtus</name>
    <dbReference type="NCBI Taxonomy" id="39650"/>
    <lineage>
        <taxon>Bacteria</taxon>
        <taxon>Pseudomonadati</taxon>
        <taxon>Pseudomonadota</taxon>
        <taxon>Gammaproteobacteria</taxon>
        <taxon>Cellvibrionales</taxon>
        <taxon>Cellvibrionaceae</taxon>
        <taxon>Cellvibrio</taxon>
    </lineage>
</organism>